<comment type="caution">
    <text evidence="1">The sequence shown here is derived from an EMBL/GenBank/DDBJ whole genome shotgun (WGS) entry which is preliminary data.</text>
</comment>
<sequence length="66" mass="7458">MKTALEQLLERALSDAAFRRKLQEDAAGLLAEEGIPAEEAVLFLQLDLETLVSERERRYQRTARGA</sequence>
<keyword evidence="2" id="KW-1185">Reference proteome</keyword>
<reference evidence="1 2" key="1">
    <citation type="submission" date="2016-04" db="EMBL/GenBank/DDBJ databases">
        <authorList>
            <person name="Evans L.H."/>
            <person name="Alamgir A."/>
            <person name="Owens N."/>
            <person name="Weber N.D."/>
            <person name="Virtaneva K."/>
            <person name="Barbian K."/>
            <person name="Babar A."/>
            <person name="Rosenke K."/>
        </authorList>
    </citation>
    <scope>NUCLEOTIDE SEQUENCE [LARGE SCALE GENOMIC DNA]</scope>
    <source>
        <strain evidence="1 2">LMa1</strain>
    </source>
</reference>
<dbReference type="Proteomes" id="UP000078532">
    <property type="component" value="Unassembled WGS sequence"/>
</dbReference>
<dbReference type="AlphaFoldDB" id="A0A1B7LFV8"/>
<organism evidence="1 2">
    <name type="scientific">Desulfotomaculum copahuensis</name>
    <dbReference type="NCBI Taxonomy" id="1838280"/>
    <lineage>
        <taxon>Bacteria</taxon>
        <taxon>Bacillati</taxon>
        <taxon>Bacillota</taxon>
        <taxon>Clostridia</taxon>
        <taxon>Eubacteriales</taxon>
        <taxon>Desulfotomaculaceae</taxon>
        <taxon>Desulfotomaculum</taxon>
    </lineage>
</organism>
<protein>
    <recommendedName>
        <fullName evidence="3">Nif11 domain-containing protein</fullName>
    </recommendedName>
</protein>
<dbReference type="GO" id="GO:0003824">
    <property type="term" value="F:catalytic activity"/>
    <property type="evidence" value="ECO:0007669"/>
    <property type="project" value="InterPro"/>
</dbReference>
<evidence type="ECO:0000313" key="1">
    <source>
        <dbReference type="EMBL" id="OAT83608.1"/>
    </source>
</evidence>
<accession>A0A1B7LFV8</accession>
<dbReference type="EMBL" id="LYVF01000106">
    <property type="protein sequence ID" value="OAT83608.1"/>
    <property type="molecule type" value="Genomic_DNA"/>
</dbReference>
<dbReference type="SUPFAM" id="SSF56209">
    <property type="entry name" value="Nitrile hydratase alpha chain"/>
    <property type="match status" value="1"/>
</dbReference>
<dbReference type="GO" id="GO:0046914">
    <property type="term" value="F:transition metal ion binding"/>
    <property type="evidence" value="ECO:0007669"/>
    <property type="project" value="InterPro"/>
</dbReference>
<gene>
    <name evidence="1" type="ORF">A6M21_07955</name>
</gene>
<evidence type="ECO:0000313" key="2">
    <source>
        <dbReference type="Proteomes" id="UP000078532"/>
    </source>
</evidence>
<proteinExistence type="predicted"/>
<dbReference type="STRING" id="1838280.A6M21_07955"/>
<dbReference type="InterPro" id="IPR036648">
    <property type="entry name" value="CN_Hdrase_a/SCN_Hdrase_g_sf"/>
</dbReference>
<dbReference type="RefSeq" id="WP_066667460.1">
    <property type="nucleotide sequence ID" value="NZ_LYVF01000106.1"/>
</dbReference>
<name>A0A1B7LFV8_9FIRM</name>
<evidence type="ECO:0008006" key="3">
    <source>
        <dbReference type="Google" id="ProtNLM"/>
    </source>
</evidence>